<feature type="non-terminal residue" evidence="2">
    <location>
        <position position="122"/>
    </location>
</feature>
<sequence length="122" mass="13173">MVVPSTSSATFAPRTPPSTTRLPREMCKPIVPAMELGNCRTRQARRRTPPSALPASRQPASHASHAPLLDRGLRPLASTSFQTRRACCALALAIELGNTLTRLSHSHRHSAPATSQQLSTQD</sequence>
<organism evidence="2 3">
    <name type="scientific">Exidia glandulosa HHB12029</name>
    <dbReference type="NCBI Taxonomy" id="1314781"/>
    <lineage>
        <taxon>Eukaryota</taxon>
        <taxon>Fungi</taxon>
        <taxon>Dikarya</taxon>
        <taxon>Basidiomycota</taxon>
        <taxon>Agaricomycotina</taxon>
        <taxon>Agaricomycetes</taxon>
        <taxon>Auriculariales</taxon>
        <taxon>Exidiaceae</taxon>
        <taxon>Exidia</taxon>
    </lineage>
</organism>
<dbReference type="InParanoid" id="A0A165P9F1"/>
<gene>
    <name evidence="2" type="ORF">EXIGLDRAFT_829757</name>
</gene>
<reference evidence="2 3" key="1">
    <citation type="journal article" date="2016" name="Mol. Biol. Evol.">
        <title>Comparative Genomics of Early-Diverging Mushroom-Forming Fungi Provides Insights into the Origins of Lignocellulose Decay Capabilities.</title>
        <authorList>
            <person name="Nagy L.G."/>
            <person name="Riley R."/>
            <person name="Tritt A."/>
            <person name="Adam C."/>
            <person name="Daum C."/>
            <person name="Floudas D."/>
            <person name="Sun H."/>
            <person name="Yadav J.S."/>
            <person name="Pangilinan J."/>
            <person name="Larsson K.H."/>
            <person name="Matsuura K."/>
            <person name="Barry K."/>
            <person name="Labutti K."/>
            <person name="Kuo R."/>
            <person name="Ohm R.A."/>
            <person name="Bhattacharya S.S."/>
            <person name="Shirouzu T."/>
            <person name="Yoshinaga Y."/>
            <person name="Martin F.M."/>
            <person name="Grigoriev I.V."/>
            <person name="Hibbett D.S."/>
        </authorList>
    </citation>
    <scope>NUCLEOTIDE SEQUENCE [LARGE SCALE GENOMIC DNA]</scope>
    <source>
        <strain evidence="2 3">HHB12029</strain>
    </source>
</reference>
<dbReference type="AlphaFoldDB" id="A0A165P9F1"/>
<proteinExistence type="predicted"/>
<dbReference type="Proteomes" id="UP000077266">
    <property type="component" value="Unassembled WGS sequence"/>
</dbReference>
<evidence type="ECO:0000256" key="1">
    <source>
        <dbReference type="SAM" id="MobiDB-lite"/>
    </source>
</evidence>
<dbReference type="EMBL" id="KV425891">
    <property type="protein sequence ID" value="KZW01838.1"/>
    <property type="molecule type" value="Genomic_DNA"/>
</dbReference>
<name>A0A165P9F1_EXIGL</name>
<accession>A0A165P9F1</accession>
<evidence type="ECO:0000313" key="2">
    <source>
        <dbReference type="EMBL" id="KZW01838.1"/>
    </source>
</evidence>
<feature type="compositionally biased region" description="Polar residues" evidence="1">
    <location>
        <begin position="1"/>
        <end position="10"/>
    </location>
</feature>
<keyword evidence="3" id="KW-1185">Reference proteome</keyword>
<evidence type="ECO:0000313" key="3">
    <source>
        <dbReference type="Proteomes" id="UP000077266"/>
    </source>
</evidence>
<protein>
    <submittedName>
        <fullName evidence="2">Uncharacterized protein</fullName>
    </submittedName>
</protein>
<feature type="region of interest" description="Disordered" evidence="1">
    <location>
        <begin position="1"/>
        <end position="71"/>
    </location>
</feature>